<name>A0A0L8FWH0_OCTBM</name>
<accession>A0A0L8FWH0</accession>
<reference evidence="1" key="1">
    <citation type="submission" date="2015-07" db="EMBL/GenBank/DDBJ databases">
        <title>MeaNS - Measles Nucleotide Surveillance Program.</title>
        <authorList>
            <person name="Tran T."/>
            <person name="Druce J."/>
        </authorList>
    </citation>
    <scope>NUCLEOTIDE SEQUENCE</scope>
    <source>
        <strain evidence="1">UCB-OBI-ISO-001</strain>
        <tissue evidence="1">Gonad</tissue>
    </source>
</reference>
<dbReference type="EMBL" id="KQ426045">
    <property type="protein sequence ID" value="KOF68705.1"/>
    <property type="molecule type" value="Genomic_DNA"/>
</dbReference>
<proteinExistence type="predicted"/>
<evidence type="ECO:0000313" key="1">
    <source>
        <dbReference type="EMBL" id="KOF68705.1"/>
    </source>
</evidence>
<organism evidence="1">
    <name type="scientific">Octopus bimaculoides</name>
    <name type="common">California two-spotted octopus</name>
    <dbReference type="NCBI Taxonomy" id="37653"/>
    <lineage>
        <taxon>Eukaryota</taxon>
        <taxon>Metazoa</taxon>
        <taxon>Spiralia</taxon>
        <taxon>Lophotrochozoa</taxon>
        <taxon>Mollusca</taxon>
        <taxon>Cephalopoda</taxon>
        <taxon>Coleoidea</taxon>
        <taxon>Octopodiformes</taxon>
        <taxon>Octopoda</taxon>
        <taxon>Incirrata</taxon>
        <taxon>Octopodidae</taxon>
        <taxon>Octopus</taxon>
    </lineage>
</organism>
<dbReference type="AlphaFoldDB" id="A0A0L8FWH0"/>
<protein>
    <submittedName>
        <fullName evidence="1">Uncharacterized protein</fullName>
    </submittedName>
</protein>
<sequence length="36" mass="3921">MWVEGSSVDTDVCVVMLVSQDIADSKLRDSHGLQPC</sequence>
<gene>
    <name evidence="1" type="ORF">OCBIM_22006639mg</name>
</gene>